<name>A0A7K3LCI6_9MYCO</name>
<feature type="domain" description="Mce/MlaD" evidence="2">
    <location>
        <begin position="37"/>
        <end position="114"/>
    </location>
</feature>
<protein>
    <submittedName>
        <fullName evidence="4">MCE family protein</fullName>
    </submittedName>
</protein>
<dbReference type="InterPro" id="IPR003399">
    <property type="entry name" value="Mce/MlaD"/>
</dbReference>
<keyword evidence="1" id="KW-1133">Transmembrane helix</keyword>
<evidence type="ECO:0000313" key="4">
    <source>
        <dbReference type="EMBL" id="NDJ90075.1"/>
    </source>
</evidence>
<dbReference type="GO" id="GO:0005576">
    <property type="term" value="C:extracellular region"/>
    <property type="evidence" value="ECO:0007669"/>
    <property type="project" value="TreeGrafter"/>
</dbReference>
<evidence type="ECO:0000259" key="2">
    <source>
        <dbReference type="Pfam" id="PF02470"/>
    </source>
</evidence>
<proteinExistence type="predicted"/>
<dbReference type="PANTHER" id="PTHR33371">
    <property type="entry name" value="INTERMEMBRANE PHOSPHOLIPID TRANSPORT SYSTEM BINDING PROTEIN MLAD-RELATED"/>
    <property type="match status" value="1"/>
</dbReference>
<feature type="transmembrane region" description="Helical" evidence="1">
    <location>
        <begin position="7"/>
        <end position="29"/>
    </location>
</feature>
<feature type="domain" description="Mammalian cell entry C-terminal" evidence="3">
    <location>
        <begin position="130"/>
        <end position="226"/>
    </location>
</feature>
<reference evidence="4 5" key="1">
    <citation type="submission" date="2020-01" db="EMBL/GenBank/DDBJ databases">
        <authorList>
            <person name="Sanchez-Estrada R."/>
            <person name="Gonzalez-Y-Merchand J.A."/>
            <person name="Rivera-Gutierrez S."/>
        </authorList>
    </citation>
    <scope>NUCLEOTIDE SEQUENCE [LARGE SCALE GENOMIC DNA]</scope>
    <source>
        <strain evidence="4 5">CST 7247</strain>
    </source>
</reference>
<dbReference type="InterPro" id="IPR024516">
    <property type="entry name" value="Mce_C"/>
</dbReference>
<dbReference type="PANTHER" id="PTHR33371:SF17">
    <property type="entry name" value="MCE-FAMILY PROTEIN MCE1B"/>
    <property type="match status" value="1"/>
</dbReference>
<dbReference type="Pfam" id="PF02470">
    <property type="entry name" value="MlaD"/>
    <property type="match status" value="1"/>
</dbReference>
<evidence type="ECO:0000313" key="5">
    <source>
        <dbReference type="Proteomes" id="UP000466523"/>
    </source>
</evidence>
<dbReference type="GO" id="GO:0051701">
    <property type="term" value="P:biological process involved in interaction with host"/>
    <property type="evidence" value="ECO:0007669"/>
    <property type="project" value="TreeGrafter"/>
</dbReference>
<dbReference type="InterPro" id="IPR052336">
    <property type="entry name" value="MlaD_Phospholipid_Transporter"/>
</dbReference>
<comment type="caution">
    <text evidence="4">The sequence shown here is derived from an EMBL/GenBank/DDBJ whole genome shotgun (WGS) entry which is preliminary data.</text>
</comment>
<sequence length="353" mass="38300">MMKARAAFWRLAISGAVAIVMFILVANIIRQPVAGDTRSYSADFTDASGLHLDADVRVRGVRVGKVHSVALERKRGQSIAVVGFTLDKRYGVVGGTRLAIKYQALTGLRYLDIVDPAETYSNAELVTHVTTAMTQPSFDVTTLFNGLQPVIATLSPEELNSFTTNAATYLAGDGGGLAPMLESIRKLTRFVSDREHVIATLMHNLKDISDTMGGHGKDLTQIMDWLNEGPIDGILTQALDEFRKADLYGAFTGQVAKLLANIGFPAVADSGSYFTYGPDAFPSNGIDMDEALDVAFTHLEDFMDAIKLVPVMWENIPPPPEAGAPLPCSRGRAQLPEQMDVLLNGRRVVLCNR</sequence>
<organism evidence="4 5">
    <name type="scientific">Mycolicibacter kumamotonensis</name>
    <dbReference type="NCBI Taxonomy" id="354243"/>
    <lineage>
        <taxon>Bacteria</taxon>
        <taxon>Bacillati</taxon>
        <taxon>Actinomycetota</taxon>
        <taxon>Actinomycetes</taxon>
        <taxon>Mycobacteriales</taxon>
        <taxon>Mycobacteriaceae</taxon>
        <taxon>Mycolicibacter</taxon>
    </lineage>
</organism>
<gene>
    <name evidence="4" type="ORF">GWR20_13080</name>
</gene>
<dbReference type="Proteomes" id="UP000466523">
    <property type="component" value="Unassembled WGS sequence"/>
</dbReference>
<dbReference type="RefSeq" id="WP_162112499.1">
    <property type="nucleotide sequence ID" value="NZ_JAACYR010000041.1"/>
</dbReference>
<dbReference type="EMBL" id="JAACYR010000041">
    <property type="protein sequence ID" value="NDJ90075.1"/>
    <property type="molecule type" value="Genomic_DNA"/>
</dbReference>
<evidence type="ECO:0000256" key="1">
    <source>
        <dbReference type="SAM" id="Phobius"/>
    </source>
</evidence>
<dbReference type="AlphaFoldDB" id="A0A7K3LCI6"/>
<evidence type="ECO:0000259" key="3">
    <source>
        <dbReference type="Pfam" id="PF11887"/>
    </source>
</evidence>
<keyword evidence="1" id="KW-0812">Transmembrane</keyword>
<dbReference type="Pfam" id="PF11887">
    <property type="entry name" value="Mce4_CUP1"/>
    <property type="match status" value="1"/>
</dbReference>
<keyword evidence="1" id="KW-0472">Membrane</keyword>
<accession>A0A7K3LCI6</accession>